<gene>
    <name evidence="1" type="ORF">SAMN05661096_02698</name>
</gene>
<keyword evidence="2" id="KW-1185">Reference proteome</keyword>
<dbReference type="RefSeq" id="WP_085517862.1">
    <property type="nucleotide sequence ID" value="NZ_FXAW01000005.1"/>
</dbReference>
<dbReference type="Proteomes" id="UP000193804">
    <property type="component" value="Unassembled WGS sequence"/>
</dbReference>
<dbReference type="AlphaFoldDB" id="A0A1X7KF26"/>
<accession>A0A1X7KF26</accession>
<evidence type="ECO:0000313" key="1">
    <source>
        <dbReference type="EMBL" id="SMG39915.1"/>
    </source>
</evidence>
<name>A0A1X7KF26_9BACT</name>
<reference evidence="2" key="1">
    <citation type="submission" date="2017-04" db="EMBL/GenBank/DDBJ databases">
        <authorList>
            <person name="Varghese N."/>
            <person name="Submissions S."/>
        </authorList>
    </citation>
    <scope>NUCLEOTIDE SEQUENCE [LARGE SCALE GENOMIC DNA]</scope>
    <source>
        <strain evidence="2">DSM 4125</strain>
    </source>
</reference>
<dbReference type="STRING" id="1028.SAMN05661096_02698"/>
<organism evidence="1 2">
    <name type="scientific">Marivirga sericea</name>
    <dbReference type="NCBI Taxonomy" id="1028"/>
    <lineage>
        <taxon>Bacteria</taxon>
        <taxon>Pseudomonadati</taxon>
        <taxon>Bacteroidota</taxon>
        <taxon>Cytophagia</taxon>
        <taxon>Cytophagales</taxon>
        <taxon>Marivirgaceae</taxon>
        <taxon>Marivirga</taxon>
    </lineage>
</organism>
<evidence type="ECO:0000313" key="2">
    <source>
        <dbReference type="Proteomes" id="UP000193804"/>
    </source>
</evidence>
<proteinExistence type="predicted"/>
<protein>
    <submittedName>
        <fullName evidence="1">Uncharacterized protein</fullName>
    </submittedName>
</protein>
<dbReference type="EMBL" id="FXAW01000005">
    <property type="protein sequence ID" value="SMG39915.1"/>
    <property type="molecule type" value="Genomic_DNA"/>
</dbReference>
<dbReference type="OrthoDB" id="982075at2"/>
<sequence length="94" mass="10555">MGTQILKKEDLAHVHFTLKEVISDLDQKHHLMSELIRAQSLGNLLKNKVKIIFHLQDGSKGEVETTVWGVGENHLMLKGGIHIPIRAIESIITI</sequence>